<evidence type="ECO:0000313" key="3">
    <source>
        <dbReference type="Proteomes" id="UP000544222"/>
    </source>
</evidence>
<sequence length="89" mass="10501">MMHGGNSGISLLWINSGFLSGIVVSKCRFITAIAFFRTVILQNNELFFVTYLFLKKIVYLCAIQTDKKMTMQQINKFWWWRLQLSESRE</sequence>
<proteinExistence type="predicted"/>
<reference evidence="2 3" key="1">
    <citation type="submission" date="2020-08" db="EMBL/GenBank/DDBJ databases">
        <title>Genomic Encyclopedia of Type Strains, Phase IV (KMG-IV): sequencing the most valuable type-strain genomes for metagenomic binning, comparative biology and taxonomic classification.</title>
        <authorList>
            <person name="Goeker M."/>
        </authorList>
    </citation>
    <scope>NUCLEOTIDE SEQUENCE [LARGE SCALE GENOMIC DNA]</scope>
    <source>
        <strain evidence="2 3">DSM 27471</strain>
    </source>
</reference>
<name>A0A7W5DRH2_9PORP</name>
<accession>A0A7W5DRH2</accession>
<keyword evidence="1" id="KW-0812">Transmembrane</keyword>
<feature type="transmembrane region" description="Helical" evidence="1">
    <location>
        <begin position="46"/>
        <end position="63"/>
    </location>
</feature>
<comment type="caution">
    <text evidence="2">The sequence shown here is derived from an EMBL/GenBank/DDBJ whole genome shotgun (WGS) entry which is preliminary data.</text>
</comment>
<evidence type="ECO:0000256" key="1">
    <source>
        <dbReference type="SAM" id="Phobius"/>
    </source>
</evidence>
<keyword evidence="1" id="KW-1133">Transmembrane helix</keyword>
<protein>
    <submittedName>
        <fullName evidence="2">Uncharacterized protein</fullName>
    </submittedName>
</protein>
<gene>
    <name evidence="2" type="ORF">FHX64_001952</name>
</gene>
<dbReference type="Proteomes" id="UP000544222">
    <property type="component" value="Unassembled WGS sequence"/>
</dbReference>
<feature type="transmembrane region" description="Helical" evidence="1">
    <location>
        <begin position="12"/>
        <end position="40"/>
    </location>
</feature>
<organism evidence="2 3">
    <name type="scientific">Microbacter margulisiae</name>
    <dbReference type="NCBI Taxonomy" id="1350067"/>
    <lineage>
        <taxon>Bacteria</taxon>
        <taxon>Pseudomonadati</taxon>
        <taxon>Bacteroidota</taxon>
        <taxon>Bacteroidia</taxon>
        <taxon>Bacteroidales</taxon>
        <taxon>Porphyromonadaceae</taxon>
        <taxon>Microbacter</taxon>
    </lineage>
</organism>
<keyword evidence="3" id="KW-1185">Reference proteome</keyword>
<dbReference type="EMBL" id="JACHYB010000002">
    <property type="protein sequence ID" value="MBB3187754.1"/>
    <property type="molecule type" value="Genomic_DNA"/>
</dbReference>
<dbReference type="AlphaFoldDB" id="A0A7W5DRH2"/>
<keyword evidence="1" id="KW-0472">Membrane</keyword>
<evidence type="ECO:0000313" key="2">
    <source>
        <dbReference type="EMBL" id="MBB3187754.1"/>
    </source>
</evidence>